<proteinExistence type="predicted"/>
<evidence type="ECO:0000313" key="1">
    <source>
        <dbReference type="EMBL" id="NAW51565.1"/>
    </source>
</evidence>
<gene>
    <name evidence="1" type="ORF">GNY06_09290</name>
</gene>
<sequence>MFPEDFYKYLNNNTLILIKAGTDREKFTEICAVVVEGRTFARSWNKNLIGWFGEIKKYKEGEIRYGDKVLKVKVHKLSKDDMMHTYINAAYREKYNQEYNIEYALAISQPEYSKYTIEFILA</sequence>
<organism evidence="1 2">
    <name type="scientific">Elizabethkingia argenteiflava</name>
    <dbReference type="NCBI Taxonomy" id="2681556"/>
    <lineage>
        <taxon>Bacteria</taxon>
        <taxon>Pseudomonadati</taxon>
        <taxon>Bacteroidota</taxon>
        <taxon>Flavobacteriia</taxon>
        <taxon>Flavobacteriales</taxon>
        <taxon>Weeksellaceae</taxon>
        <taxon>Elizabethkingia</taxon>
    </lineage>
</organism>
<protein>
    <submittedName>
        <fullName evidence="1">DUF2255 family protein</fullName>
    </submittedName>
</protein>
<dbReference type="Proteomes" id="UP000553459">
    <property type="component" value="Unassembled WGS sequence"/>
</dbReference>
<keyword evidence="2" id="KW-1185">Reference proteome</keyword>
<dbReference type="AlphaFoldDB" id="A0A845PV84"/>
<dbReference type="EMBL" id="JAAABJ010000557">
    <property type="protein sequence ID" value="NAW51565.1"/>
    <property type="molecule type" value="Genomic_DNA"/>
</dbReference>
<dbReference type="Pfam" id="PF10012">
    <property type="entry name" value="DUF2255"/>
    <property type="match status" value="1"/>
</dbReference>
<dbReference type="RefSeq" id="WP_166519843.1">
    <property type="nucleotide sequence ID" value="NZ_JAAABJ010000557.1"/>
</dbReference>
<comment type="caution">
    <text evidence="1">The sequence shown here is derived from an EMBL/GenBank/DDBJ whole genome shotgun (WGS) entry which is preliminary data.</text>
</comment>
<reference evidence="1 2" key="1">
    <citation type="submission" date="2019-11" db="EMBL/GenBank/DDBJ databases">
        <title>Characterization of Elizabethkingia argenteiflava sp. nov., isolated from inner surface of Soybean Pods.</title>
        <authorList>
            <person name="Mo S."/>
        </authorList>
    </citation>
    <scope>NUCLEOTIDE SEQUENCE [LARGE SCALE GENOMIC DNA]</scope>
    <source>
        <strain evidence="1 2">YB22</strain>
    </source>
</reference>
<accession>A0A845PV84</accession>
<dbReference type="InterPro" id="IPR016888">
    <property type="entry name" value="UCP028498"/>
</dbReference>
<name>A0A845PV84_9FLAO</name>
<evidence type="ECO:0000313" key="2">
    <source>
        <dbReference type="Proteomes" id="UP000553459"/>
    </source>
</evidence>